<feature type="domain" description="Ig-like" evidence="5">
    <location>
        <begin position="29"/>
        <end position="94"/>
    </location>
</feature>
<feature type="chain" id="PRO_5024346409" description="Ig-like domain-containing protein" evidence="4">
    <location>
        <begin position="22"/>
        <end position="320"/>
    </location>
</feature>
<feature type="non-terminal residue" evidence="6">
    <location>
        <position position="320"/>
    </location>
</feature>
<dbReference type="EMBL" id="VCEA01004543">
    <property type="protein sequence ID" value="KAB0338354.1"/>
    <property type="molecule type" value="Genomic_DNA"/>
</dbReference>
<protein>
    <recommendedName>
        <fullName evidence="5">Ig-like domain-containing protein</fullName>
    </recommendedName>
</protein>
<accession>A0A5N3UNY2</accession>
<dbReference type="InterPro" id="IPR007110">
    <property type="entry name" value="Ig-like_dom"/>
</dbReference>
<evidence type="ECO:0000313" key="6">
    <source>
        <dbReference type="EMBL" id="KAB0338354.1"/>
    </source>
</evidence>
<evidence type="ECO:0000313" key="7">
    <source>
        <dbReference type="Proteomes" id="UP000326458"/>
    </source>
</evidence>
<dbReference type="InterPro" id="IPR013783">
    <property type="entry name" value="Ig-like_fold"/>
</dbReference>
<dbReference type="GO" id="GO:0005886">
    <property type="term" value="C:plasma membrane"/>
    <property type="evidence" value="ECO:0007669"/>
    <property type="project" value="TreeGrafter"/>
</dbReference>
<dbReference type="InterPro" id="IPR003598">
    <property type="entry name" value="Ig_sub2"/>
</dbReference>
<keyword evidence="1 4" id="KW-0732">Signal</keyword>
<dbReference type="SUPFAM" id="SSF48726">
    <property type="entry name" value="Immunoglobulin"/>
    <property type="match status" value="3"/>
</dbReference>
<dbReference type="AlphaFoldDB" id="A0A5N3UNY2"/>
<proteinExistence type="predicted"/>
<feature type="signal peptide" evidence="4">
    <location>
        <begin position="1"/>
        <end position="21"/>
    </location>
</feature>
<keyword evidence="3" id="KW-0393">Immunoglobulin domain</keyword>
<dbReference type="GO" id="GO:0002764">
    <property type="term" value="P:immune response-regulating signaling pathway"/>
    <property type="evidence" value="ECO:0007669"/>
    <property type="project" value="TreeGrafter"/>
</dbReference>
<dbReference type="SMART" id="SM00408">
    <property type="entry name" value="IGc2"/>
    <property type="match status" value="3"/>
</dbReference>
<organism evidence="6 7">
    <name type="scientific">Muntiacus muntjak</name>
    <name type="common">Barking deer</name>
    <name type="synonym">Indian muntjac</name>
    <dbReference type="NCBI Taxonomy" id="9888"/>
    <lineage>
        <taxon>Eukaryota</taxon>
        <taxon>Metazoa</taxon>
        <taxon>Chordata</taxon>
        <taxon>Craniata</taxon>
        <taxon>Vertebrata</taxon>
        <taxon>Euteleostomi</taxon>
        <taxon>Mammalia</taxon>
        <taxon>Eutheria</taxon>
        <taxon>Laurasiatheria</taxon>
        <taxon>Artiodactyla</taxon>
        <taxon>Ruminantia</taxon>
        <taxon>Pecora</taxon>
        <taxon>Cervidae</taxon>
        <taxon>Muntiacinae</taxon>
        <taxon>Muntiacus</taxon>
    </lineage>
</organism>
<name>A0A5N3UNY2_MUNMU</name>
<dbReference type="InterPro" id="IPR050412">
    <property type="entry name" value="Ig-like_Receptors_ImmuneReg"/>
</dbReference>
<evidence type="ECO:0000256" key="4">
    <source>
        <dbReference type="SAM" id="SignalP"/>
    </source>
</evidence>
<dbReference type="Proteomes" id="UP000326458">
    <property type="component" value="Unassembled WGS sequence"/>
</dbReference>
<dbReference type="PANTHER" id="PTHR11738">
    <property type="entry name" value="MHC CLASS I NK CELL RECEPTOR"/>
    <property type="match status" value="1"/>
</dbReference>
<dbReference type="FunFam" id="2.60.40.10:FF:000049">
    <property type="entry name" value="Leukocyte immunoglobulin-like receptor subfamily B member 1"/>
    <property type="match status" value="3"/>
</dbReference>
<keyword evidence="7" id="KW-1185">Reference proteome</keyword>
<dbReference type="PANTHER" id="PTHR11738:SF192">
    <property type="entry name" value="KILLER CELL IMMUNOGLOBULIN-LIKE RECEPTOR-LIKE PROTEIN KIR3DX1-RELATED"/>
    <property type="match status" value="1"/>
</dbReference>
<evidence type="ECO:0000256" key="2">
    <source>
        <dbReference type="ARBA" id="ARBA00023157"/>
    </source>
</evidence>
<keyword evidence="2" id="KW-1015">Disulfide bond</keyword>
<evidence type="ECO:0000256" key="3">
    <source>
        <dbReference type="ARBA" id="ARBA00023319"/>
    </source>
</evidence>
<dbReference type="SMART" id="SM00409">
    <property type="entry name" value="IG"/>
    <property type="match status" value="3"/>
</dbReference>
<gene>
    <name evidence="6" type="ORF">FD754_024642</name>
</gene>
<dbReference type="Gene3D" id="2.60.40.10">
    <property type="entry name" value="Immunoglobulins"/>
    <property type="match status" value="3"/>
</dbReference>
<dbReference type="InterPro" id="IPR013151">
    <property type="entry name" value="Immunoglobulin_dom"/>
</dbReference>
<dbReference type="PROSITE" id="PS50835">
    <property type="entry name" value="IG_LIKE"/>
    <property type="match status" value="1"/>
</dbReference>
<evidence type="ECO:0000259" key="5">
    <source>
        <dbReference type="PROSITE" id="PS50835"/>
    </source>
</evidence>
<dbReference type="GO" id="GO:0007166">
    <property type="term" value="P:cell surface receptor signaling pathway"/>
    <property type="evidence" value="ECO:0007669"/>
    <property type="project" value="UniProtKB-ARBA"/>
</dbReference>
<evidence type="ECO:0000256" key="1">
    <source>
        <dbReference type="ARBA" id="ARBA00022729"/>
    </source>
</evidence>
<reference evidence="6 7" key="1">
    <citation type="submission" date="2019-06" db="EMBL/GenBank/DDBJ databases">
        <title>Discovery of a novel chromosome fission-fusion reversal in muntjac.</title>
        <authorList>
            <person name="Mudd A.B."/>
            <person name="Bredeson J.V."/>
            <person name="Baum R."/>
            <person name="Hockemeyer D."/>
            <person name="Rokhsar D.S."/>
        </authorList>
    </citation>
    <scope>NUCLEOTIDE SEQUENCE [LARGE SCALE GENOMIC DNA]</scope>
    <source>
        <strain evidence="6">UTSW_UCB_Mm</strain>
        <tissue evidence="6">Fibroblast cell line</tissue>
    </source>
</reference>
<dbReference type="InterPro" id="IPR003599">
    <property type="entry name" value="Ig_sub"/>
</dbReference>
<comment type="caution">
    <text evidence="6">The sequence shown here is derived from an EMBL/GenBank/DDBJ whole genome shotgun (WGS) entry which is preliminary data.</text>
</comment>
<dbReference type="Pfam" id="PF00047">
    <property type="entry name" value="ig"/>
    <property type="match status" value="3"/>
</dbReference>
<dbReference type="InterPro" id="IPR036179">
    <property type="entry name" value="Ig-like_dom_sf"/>
</dbReference>
<sequence>MCPSLLSLLSLGFCVSLRIWAAVGVYEKPSLSAWPSAVVPLGETVTLQCHSRSPLKRFRLFKRHGTSLPELLEHHINNFTLGPVTREHAGSYTCSGGYWSPHSDPLKIVVTGVFTKPSISAHPGPLVQEGRNVTLSCHSPLFDKFILHQGNSTGHFQTRGETFTGGHAAADFSIGPMTSGSAGTYRCYGSLSRSPYEWSAPSDPMDIIITGLSKKPSLSAHVGPVVRSGENVTLLCSSELAFDQFHLLREGENLGHPLAGGRGPRGALQAEFPLGPGTPAHSGVYRCYGSFTRSPYAWSDPSDPLLLSVTVAKLCPTLSD</sequence>